<keyword evidence="3" id="KW-1185">Reference proteome</keyword>
<sequence length="460" mass="45741">MTSRISRLEQSVCRTPAPASAGRRRTPRPARTADRRTHAFDDGADIAVHVSADAAVAPAAEAPASAAVGSVLTTTPVAGGPAPAGAAPSAVGDLGGPATSDAGGSGPAEATLAAGSAGTAGEADDLGAAQSVEPEVEKIDDWIVTAPAPRAPEDEAAFAQDIRAILSHARSGPQPVRAPLPEVPEAPREAPPAAPQWGVGAAVGHDVFERMTAANAPSRFDQGPVSLSVDFSRLDGALAAEEHTAPSAEPAPAAPAATPSAPTAAVAEAPAEPAPSAPASGPPEQSERVASDDVFAVTTDAPLVPQVAGMSCHAAACASVVAWRDEVAPDPAAIAAGEGYWEQFAEGRTATCPDVLEAFGLQVASAGEAPTGRALCALIDENGPLFVATQPPGEHAVVIAGARSDGSATTVDVVDPWAEGMTTFAAPTTGSRASLAWDQIATRIGGAVGAQLLIARLRKG</sequence>
<feature type="compositionally biased region" description="Low complexity" evidence="1">
    <location>
        <begin position="107"/>
        <end position="121"/>
    </location>
</feature>
<proteinExistence type="predicted"/>
<dbReference type="RefSeq" id="WP_262874484.1">
    <property type="nucleotide sequence ID" value="NZ_BAABKW010000001.1"/>
</dbReference>
<dbReference type="EMBL" id="JBHTBE010000003">
    <property type="protein sequence ID" value="MFC7269549.1"/>
    <property type="molecule type" value="Genomic_DNA"/>
</dbReference>
<feature type="compositionally biased region" description="Low complexity" evidence="1">
    <location>
        <begin position="245"/>
        <end position="271"/>
    </location>
</feature>
<reference evidence="3" key="1">
    <citation type="journal article" date="2019" name="Int. J. Syst. Evol. Microbiol.">
        <title>The Global Catalogue of Microorganisms (GCM) 10K type strain sequencing project: providing services to taxonomists for standard genome sequencing and annotation.</title>
        <authorList>
            <consortium name="The Broad Institute Genomics Platform"/>
            <consortium name="The Broad Institute Genome Sequencing Center for Infectious Disease"/>
            <person name="Wu L."/>
            <person name="Ma J."/>
        </authorList>
    </citation>
    <scope>NUCLEOTIDE SEQUENCE [LARGE SCALE GENOMIC DNA]</scope>
    <source>
        <strain evidence="3">CGMCC 1.15772</strain>
    </source>
</reference>
<evidence type="ECO:0000256" key="1">
    <source>
        <dbReference type="SAM" id="MobiDB-lite"/>
    </source>
</evidence>
<organism evidence="2 3">
    <name type="scientific">Microbacterium fluvii</name>
    <dbReference type="NCBI Taxonomy" id="415215"/>
    <lineage>
        <taxon>Bacteria</taxon>
        <taxon>Bacillati</taxon>
        <taxon>Actinomycetota</taxon>
        <taxon>Actinomycetes</taxon>
        <taxon>Micrococcales</taxon>
        <taxon>Microbacteriaceae</taxon>
        <taxon>Microbacterium</taxon>
    </lineage>
</organism>
<feature type="compositionally biased region" description="Low complexity" evidence="1">
    <location>
        <begin position="79"/>
        <end position="92"/>
    </location>
</feature>
<protein>
    <submittedName>
        <fullName evidence="2">Papain-like cysteine protease family protein</fullName>
    </submittedName>
</protein>
<dbReference type="Proteomes" id="UP001596507">
    <property type="component" value="Unassembled WGS sequence"/>
</dbReference>
<accession>A0ABW2HE74</accession>
<feature type="region of interest" description="Disordered" evidence="1">
    <location>
        <begin position="242"/>
        <end position="290"/>
    </location>
</feature>
<feature type="compositionally biased region" description="Polar residues" evidence="1">
    <location>
        <begin position="1"/>
        <end position="13"/>
    </location>
</feature>
<name>A0ABW2HE74_9MICO</name>
<feature type="compositionally biased region" description="Basic and acidic residues" evidence="1">
    <location>
        <begin position="31"/>
        <end position="40"/>
    </location>
</feature>
<evidence type="ECO:0000313" key="3">
    <source>
        <dbReference type="Proteomes" id="UP001596507"/>
    </source>
</evidence>
<feature type="region of interest" description="Disordered" evidence="1">
    <location>
        <begin position="1"/>
        <end position="40"/>
    </location>
</feature>
<feature type="compositionally biased region" description="Pro residues" evidence="1">
    <location>
        <begin position="176"/>
        <end position="194"/>
    </location>
</feature>
<gene>
    <name evidence="2" type="ORF">ACFQRL_11305</name>
</gene>
<feature type="region of interest" description="Disordered" evidence="1">
    <location>
        <begin position="170"/>
        <end position="196"/>
    </location>
</feature>
<evidence type="ECO:0000313" key="2">
    <source>
        <dbReference type="EMBL" id="MFC7269549.1"/>
    </source>
</evidence>
<feature type="region of interest" description="Disordered" evidence="1">
    <location>
        <begin position="79"/>
        <end position="132"/>
    </location>
</feature>
<dbReference type="Pfam" id="PF12385">
    <property type="entry name" value="Peptidase_C70"/>
    <property type="match status" value="1"/>
</dbReference>
<dbReference type="InterPro" id="IPR022118">
    <property type="entry name" value="Peptidase_C70_AvrRpt2"/>
</dbReference>
<comment type="caution">
    <text evidence="2">The sequence shown here is derived from an EMBL/GenBank/DDBJ whole genome shotgun (WGS) entry which is preliminary data.</text>
</comment>